<feature type="region of interest" description="Disordered" evidence="1">
    <location>
        <begin position="1"/>
        <end position="62"/>
    </location>
</feature>
<proteinExistence type="predicted"/>
<accession>A0A6J4QJQ1</accession>
<evidence type="ECO:0000313" key="2">
    <source>
        <dbReference type="EMBL" id="CAA9444043.1"/>
    </source>
</evidence>
<sequence>DRRLGNGGPGNLSDGPARPGARRCGGRPEPLRAAGSAGGHHDRRRAFVRPAQRDRVRHRVHL</sequence>
<gene>
    <name evidence="2" type="ORF">AVDCRST_MAG37-1641</name>
</gene>
<feature type="compositionally biased region" description="Gly residues" evidence="1">
    <location>
        <begin position="1"/>
        <end position="10"/>
    </location>
</feature>
<reference evidence="2" key="1">
    <citation type="submission" date="2020-02" db="EMBL/GenBank/DDBJ databases">
        <authorList>
            <person name="Meier V. D."/>
        </authorList>
    </citation>
    <scope>NUCLEOTIDE SEQUENCE</scope>
    <source>
        <strain evidence="2">AVDCRST_MAG37</strain>
    </source>
</reference>
<protein>
    <submittedName>
        <fullName evidence="2">Uncharacterized protein</fullName>
    </submittedName>
</protein>
<feature type="non-terminal residue" evidence="2">
    <location>
        <position position="62"/>
    </location>
</feature>
<evidence type="ECO:0000256" key="1">
    <source>
        <dbReference type="SAM" id="MobiDB-lite"/>
    </source>
</evidence>
<dbReference type="EMBL" id="CADCVD010000074">
    <property type="protein sequence ID" value="CAA9444043.1"/>
    <property type="molecule type" value="Genomic_DNA"/>
</dbReference>
<feature type="non-terminal residue" evidence="2">
    <location>
        <position position="1"/>
    </location>
</feature>
<name>A0A6J4QJQ1_9ACTN</name>
<dbReference type="AlphaFoldDB" id="A0A6J4QJQ1"/>
<organism evidence="2">
    <name type="scientific">uncultured Rubrobacteraceae bacterium</name>
    <dbReference type="NCBI Taxonomy" id="349277"/>
    <lineage>
        <taxon>Bacteria</taxon>
        <taxon>Bacillati</taxon>
        <taxon>Actinomycetota</taxon>
        <taxon>Rubrobacteria</taxon>
        <taxon>Rubrobacterales</taxon>
        <taxon>Rubrobacteraceae</taxon>
        <taxon>environmental samples</taxon>
    </lineage>
</organism>